<accession>A0A8H3IR51</accession>
<feature type="domain" description="Serine/threonine-protein phosphatase 4 regulatory subunit 3-like central" evidence="4">
    <location>
        <begin position="143"/>
        <end position="227"/>
    </location>
</feature>
<evidence type="ECO:0000259" key="4">
    <source>
        <dbReference type="Pfam" id="PF04802"/>
    </source>
</evidence>
<feature type="domain" description="PP4R3 EVH1-like" evidence="5">
    <location>
        <begin position="11"/>
        <end position="110"/>
    </location>
</feature>
<evidence type="ECO:0000256" key="1">
    <source>
        <dbReference type="ARBA" id="ARBA00004123"/>
    </source>
</evidence>
<proteinExistence type="predicted"/>
<evidence type="ECO:0000313" key="6">
    <source>
        <dbReference type="EMBL" id="CAF9930280.1"/>
    </source>
</evidence>
<dbReference type="GO" id="GO:0030289">
    <property type="term" value="C:protein phosphatase 4 complex"/>
    <property type="evidence" value="ECO:0007669"/>
    <property type="project" value="TreeGrafter"/>
</dbReference>
<organism evidence="6 7">
    <name type="scientific">Imshaugia aleurites</name>
    <dbReference type="NCBI Taxonomy" id="172621"/>
    <lineage>
        <taxon>Eukaryota</taxon>
        <taxon>Fungi</taxon>
        <taxon>Dikarya</taxon>
        <taxon>Ascomycota</taxon>
        <taxon>Pezizomycotina</taxon>
        <taxon>Lecanoromycetes</taxon>
        <taxon>OSLEUM clade</taxon>
        <taxon>Lecanoromycetidae</taxon>
        <taxon>Lecanorales</taxon>
        <taxon>Lecanorineae</taxon>
        <taxon>Parmeliaceae</taxon>
        <taxon>Imshaugia</taxon>
    </lineage>
</organism>
<feature type="compositionally biased region" description="Basic and acidic residues" evidence="3">
    <location>
        <begin position="812"/>
        <end position="821"/>
    </location>
</feature>
<keyword evidence="7" id="KW-1185">Reference proteome</keyword>
<dbReference type="SUPFAM" id="SSF48371">
    <property type="entry name" value="ARM repeat"/>
    <property type="match status" value="1"/>
</dbReference>
<dbReference type="SUPFAM" id="SSF50729">
    <property type="entry name" value="PH domain-like"/>
    <property type="match status" value="1"/>
</dbReference>
<dbReference type="EMBL" id="CAJPDT010000056">
    <property type="protein sequence ID" value="CAF9930280.1"/>
    <property type="molecule type" value="Genomic_DNA"/>
</dbReference>
<gene>
    <name evidence="6" type="primary">PSY2</name>
    <name evidence="6" type="ORF">IMSHALPRED_008136</name>
</gene>
<dbReference type="Proteomes" id="UP000664534">
    <property type="component" value="Unassembled WGS sequence"/>
</dbReference>
<dbReference type="GO" id="GO:0005654">
    <property type="term" value="C:nucleoplasm"/>
    <property type="evidence" value="ECO:0007669"/>
    <property type="project" value="TreeGrafter"/>
</dbReference>
<reference evidence="6" key="1">
    <citation type="submission" date="2021-03" db="EMBL/GenBank/DDBJ databases">
        <authorList>
            <person name="Tagirdzhanova G."/>
        </authorList>
    </citation>
    <scope>NUCLEOTIDE SEQUENCE</scope>
</reference>
<dbReference type="GO" id="GO:0072542">
    <property type="term" value="F:protein phosphatase activator activity"/>
    <property type="evidence" value="ECO:0007669"/>
    <property type="project" value="TreeGrafter"/>
</dbReference>
<dbReference type="InterPro" id="IPR006887">
    <property type="entry name" value="P4R3-like_central_dom"/>
</dbReference>
<dbReference type="OrthoDB" id="27483at2759"/>
<feature type="compositionally biased region" description="Low complexity" evidence="3">
    <location>
        <begin position="839"/>
        <end position="850"/>
    </location>
</feature>
<dbReference type="InterPro" id="IPR055236">
    <property type="entry name" value="EVH1_PP4R3"/>
</dbReference>
<feature type="compositionally biased region" description="Basic and acidic residues" evidence="3">
    <location>
        <begin position="885"/>
        <end position="897"/>
    </location>
</feature>
<dbReference type="Pfam" id="PF22972">
    <property type="entry name" value="EVH1_PP4R3"/>
    <property type="match status" value="1"/>
</dbReference>
<feature type="region of interest" description="Disordered" evidence="3">
    <location>
        <begin position="467"/>
        <end position="494"/>
    </location>
</feature>
<feature type="region of interest" description="Disordered" evidence="3">
    <location>
        <begin position="702"/>
        <end position="723"/>
    </location>
</feature>
<evidence type="ECO:0000313" key="7">
    <source>
        <dbReference type="Proteomes" id="UP000664534"/>
    </source>
</evidence>
<dbReference type="PANTHER" id="PTHR23318:SF0">
    <property type="entry name" value="SERINE_THREONINE-PROTEIN PHOSPHATASE 4 REGULATORY SUBUNIT 3"/>
    <property type="match status" value="1"/>
</dbReference>
<feature type="domain" description="Serine/threonine-protein phosphatase 4 regulatory subunit 3-like central" evidence="4">
    <location>
        <begin position="254"/>
        <end position="691"/>
    </location>
</feature>
<name>A0A8H3IR51_9LECA</name>
<dbReference type="Gene3D" id="2.30.29.30">
    <property type="entry name" value="Pleckstrin-homology domain (PH domain)/Phosphotyrosine-binding domain (PTB)"/>
    <property type="match status" value="1"/>
</dbReference>
<dbReference type="Pfam" id="PF04802">
    <property type="entry name" value="PP4R3"/>
    <property type="match status" value="2"/>
</dbReference>
<dbReference type="AlphaFoldDB" id="A0A8H3IR51"/>
<dbReference type="InterPro" id="IPR011993">
    <property type="entry name" value="PH-like_dom_sf"/>
</dbReference>
<sequence length="897" mass="101685">MALIVPPSNEKKRVKVYELKNNDWFDRGTGFCTGRIINDESKIYVESEDSPERLLLETKITKDDGYQKQQDTLIVWTETSGIDMALSFQEAEGCATIWDFVSQVQQQLLSLGGPDDALSDDAMESFANPLVLPQPEIGNLDDIEHSMRGIASTPQGRDALAKFVISEDYIRKLIPLVEVAEDLESLKDLHWLCNIMKMLILLNDSQIIDHIVNEEVVFGVIGALECEYTGAPPAFPPLCADLTRHILTFWHSDDPDFPHHKANHRRYLKDNSRYKEVLCIADANITRKIHATWRLTYLKDVVLARILDDPTFGVLNSLIFFNQVDIISHLQNNPGYLEQLFGIMDSPTADIKRKRDAVGFIQSCCAIAKSLQVTPRATLYTNFINHGLLRVITFAILNKEASIRVAGTDILVAMIDHDPAMVRAYIYKAINENKTPLTETLIELLLVEVDLGVKAQAADAIKVLLEPQPSQPPQQPQQQPQQQQSPQAQTQESIARQTGEYLSKVRGLDPALNPQTESFIQHFYEHSAKKLFQPLKDLEKRETLNDITFHEVQLFNHLVEIIIYLSRTHQFRSKFYIFTEDISSRIAQLLSAPQKHLKLTALKFFRQCIGLQDDYYNRQIMQKNHFAPILNIVYETMPRDNLLNSACLELFEYIKRENVKQLIEHLVENFRPKLEEITYVDTFELLIRRYDGMQGFNPDADTTLFSNDSTSTPNRTPNLNGNQRWQGVKEMDAAEEAYFNTSDDEDEPLTKPVVPKAAKMNGVTTSPTLKSLVDYPDDDEDSMDTTPTEPVNMGTKPELEPSPMLQTPPPERLSEKRRREEDNDEDELGKLSLSKRRNSGNSASSIGSAGHNTLKRKKGFKNDRDSPTNGQFAKKIEISLSAKKTASETDSKGDDGG</sequence>
<feature type="region of interest" description="Disordered" evidence="3">
    <location>
        <begin position="738"/>
        <end position="897"/>
    </location>
</feature>
<evidence type="ECO:0000256" key="2">
    <source>
        <dbReference type="ARBA" id="ARBA00023242"/>
    </source>
</evidence>
<dbReference type="PANTHER" id="PTHR23318">
    <property type="entry name" value="ATP SYNTHASE GAMMA-RELATED"/>
    <property type="match status" value="1"/>
</dbReference>
<evidence type="ECO:0000256" key="3">
    <source>
        <dbReference type="SAM" id="MobiDB-lite"/>
    </source>
</evidence>
<evidence type="ECO:0000259" key="5">
    <source>
        <dbReference type="Pfam" id="PF22972"/>
    </source>
</evidence>
<comment type="caution">
    <text evidence="6">The sequence shown here is derived from an EMBL/GenBank/DDBJ whole genome shotgun (WGS) entry which is preliminary data.</text>
</comment>
<dbReference type="InterPro" id="IPR016024">
    <property type="entry name" value="ARM-type_fold"/>
</dbReference>
<dbReference type="GO" id="GO:0006974">
    <property type="term" value="P:DNA damage response"/>
    <property type="evidence" value="ECO:0007669"/>
    <property type="project" value="TreeGrafter"/>
</dbReference>
<protein>
    <submittedName>
        <fullName evidence="6">Platinum sensitivity protein</fullName>
    </submittedName>
</protein>
<keyword evidence="2" id="KW-0539">Nucleus</keyword>
<feature type="compositionally biased region" description="Low complexity" evidence="3">
    <location>
        <begin position="476"/>
        <end position="487"/>
    </location>
</feature>
<comment type="subcellular location">
    <subcellularLocation>
        <location evidence="1">Nucleus</location>
    </subcellularLocation>
</comment>
<feature type="compositionally biased region" description="Polar residues" evidence="3">
    <location>
        <begin position="703"/>
        <end position="723"/>
    </location>
</feature>
<dbReference type="InterPro" id="IPR051137">
    <property type="entry name" value="PP4R3-like"/>
</dbReference>